<keyword evidence="6" id="KW-0029">Amino-acid transport</keyword>
<gene>
    <name evidence="11" type="primary">artQ</name>
    <name evidence="11" type="ORF">G3RUM_00510</name>
</gene>
<evidence type="ECO:0000256" key="9">
    <source>
        <dbReference type="RuleBase" id="RU363032"/>
    </source>
</evidence>
<dbReference type="PANTHER" id="PTHR30614:SF20">
    <property type="entry name" value="GLUTAMINE TRANSPORT SYSTEM PERMEASE PROTEIN GLNP"/>
    <property type="match status" value="1"/>
</dbReference>
<evidence type="ECO:0000256" key="1">
    <source>
        <dbReference type="ARBA" id="ARBA00004651"/>
    </source>
</evidence>
<evidence type="ECO:0000256" key="2">
    <source>
        <dbReference type="ARBA" id="ARBA00010072"/>
    </source>
</evidence>
<dbReference type="RefSeq" id="WP_129735078.1">
    <property type="nucleotide sequence ID" value="NZ_PRLM01000005.1"/>
</dbReference>
<dbReference type="InterPro" id="IPR000515">
    <property type="entry name" value="MetI-like"/>
</dbReference>
<evidence type="ECO:0000256" key="4">
    <source>
        <dbReference type="ARBA" id="ARBA00022475"/>
    </source>
</evidence>
<evidence type="ECO:0000256" key="7">
    <source>
        <dbReference type="ARBA" id="ARBA00022989"/>
    </source>
</evidence>
<dbReference type="CDD" id="cd06261">
    <property type="entry name" value="TM_PBP2"/>
    <property type="match status" value="1"/>
</dbReference>
<dbReference type="InterPro" id="IPR035906">
    <property type="entry name" value="MetI-like_sf"/>
</dbReference>
<keyword evidence="5 9" id="KW-0812">Transmembrane</keyword>
<dbReference type="NCBIfam" id="TIGR01726">
    <property type="entry name" value="HEQRo_perm_3TM"/>
    <property type="match status" value="1"/>
</dbReference>
<organism evidence="11 12">
    <name type="scientific">Candidatus Nanosyncoccus alces</name>
    <dbReference type="NCBI Taxonomy" id="2171997"/>
    <lineage>
        <taxon>Bacteria</taxon>
        <taxon>Candidatus Saccharimonadota</taxon>
        <taxon>Candidatus Nanosyncoccalia</taxon>
        <taxon>Candidatus Nanosyncoccales</taxon>
        <taxon>Candidatus Nanosyncoccaceae</taxon>
        <taxon>Candidatus Nanosyncoccus</taxon>
    </lineage>
</organism>
<feature type="transmembrane region" description="Helical" evidence="9">
    <location>
        <begin position="81"/>
        <end position="106"/>
    </location>
</feature>
<dbReference type="Gene3D" id="1.10.3720.10">
    <property type="entry name" value="MetI-like"/>
    <property type="match status" value="1"/>
</dbReference>
<evidence type="ECO:0000256" key="8">
    <source>
        <dbReference type="ARBA" id="ARBA00023136"/>
    </source>
</evidence>
<feature type="domain" description="ABC transmembrane type-1" evidence="10">
    <location>
        <begin position="25"/>
        <end position="218"/>
    </location>
</feature>
<reference evidence="11 12" key="2">
    <citation type="journal article" date="2020" name="Cell Rep.">
        <title>Acquisition and Adaptation of Ultra-small Parasitic Reduced Genome Bacteria to Mammalian Hosts.</title>
        <authorList>
            <person name="McLean J.S."/>
            <person name="Bor B."/>
            <person name="Kerns K.A."/>
            <person name="Liu Q."/>
            <person name="To T.T."/>
            <person name="Solden L."/>
            <person name="Hendrickson E.L."/>
            <person name="Wrighton K."/>
            <person name="Shi W."/>
            <person name="He X."/>
        </authorList>
    </citation>
    <scope>NUCLEOTIDE SEQUENCE [LARGE SCALE GENOMIC DNA]</scope>
    <source>
        <strain evidence="11 12">TM7_G3_2_Rum_HOT_351B</strain>
    </source>
</reference>
<evidence type="ECO:0000313" key="12">
    <source>
        <dbReference type="Proteomes" id="UP001191019"/>
    </source>
</evidence>
<accession>A0ABY0FLK1</accession>
<feature type="transmembrane region" description="Helical" evidence="9">
    <location>
        <begin position="196"/>
        <end position="218"/>
    </location>
</feature>
<evidence type="ECO:0000256" key="5">
    <source>
        <dbReference type="ARBA" id="ARBA00022692"/>
    </source>
</evidence>
<comment type="similarity">
    <text evidence="2">Belongs to the binding-protein-dependent transport system permease family. HisMQ subfamily.</text>
</comment>
<proteinExistence type="inferred from homology"/>
<evidence type="ECO:0000256" key="6">
    <source>
        <dbReference type="ARBA" id="ARBA00022970"/>
    </source>
</evidence>
<keyword evidence="3 9" id="KW-0813">Transport</keyword>
<dbReference type="PANTHER" id="PTHR30614">
    <property type="entry name" value="MEMBRANE COMPONENT OF AMINO ACID ABC TRANSPORTER"/>
    <property type="match status" value="1"/>
</dbReference>
<reference evidence="11 12" key="1">
    <citation type="journal article" date="2018" name="bioRxiv">
        <title>Evidence of independent acquisition and adaption of ultra-small bacteria to human hosts across the highly diverse yet reduced genomes of the phylum Saccharibacteria.</title>
        <authorList>
            <person name="McLean J.S."/>
            <person name="Bor B."/>
            <person name="To T.T."/>
            <person name="Liu Q."/>
            <person name="Kearns K.A."/>
            <person name="Solden L.M."/>
            <person name="Wrighton K.C."/>
            <person name="He X."/>
            <person name="Shi W."/>
        </authorList>
    </citation>
    <scope>NUCLEOTIDE SEQUENCE [LARGE SCALE GENOMIC DNA]</scope>
    <source>
        <strain evidence="11 12">TM7_G3_2_Rum_HOT_351B</strain>
    </source>
</reference>
<dbReference type="EMBL" id="PRLM01000005">
    <property type="protein sequence ID" value="RYC74642.1"/>
    <property type="molecule type" value="Genomic_DNA"/>
</dbReference>
<protein>
    <submittedName>
        <fullName evidence="11">Arginine transport system permease protein ArtQ</fullName>
    </submittedName>
</protein>
<sequence length="232" mass="25692">MDDFFNKVVELFTTPEYIESLLHGFVLTMQISFFAIIIGLLLGTIIALIDTAKKSKWMILPKFICKVYTTIIRGTPMALQLFIMFFVIFAIRGFPQVIIAVLAFGFNSAAYVAEVIRSGIQSVDSGQTEAGLALGLSRFTVFRKIVAPQAIKNIIPALGNEIITVIKETAIVSMVGLYDLNMAAKDIGSGQNMASYIVPMFTAALFYLAVVYLITFIIKRIEKHLRKSDSRG</sequence>
<dbReference type="Proteomes" id="UP001191019">
    <property type="component" value="Unassembled WGS sequence"/>
</dbReference>
<keyword evidence="7 9" id="KW-1133">Transmembrane helix</keyword>
<keyword evidence="12" id="KW-1185">Reference proteome</keyword>
<name>A0ABY0FLK1_9BACT</name>
<keyword evidence="8 9" id="KW-0472">Membrane</keyword>
<evidence type="ECO:0000259" key="10">
    <source>
        <dbReference type="PROSITE" id="PS50928"/>
    </source>
</evidence>
<dbReference type="SUPFAM" id="SSF161098">
    <property type="entry name" value="MetI-like"/>
    <property type="match status" value="1"/>
</dbReference>
<comment type="subcellular location">
    <subcellularLocation>
        <location evidence="1 9">Cell membrane</location>
        <topology evidence="1 9">Multi-pass membrane protein</topology>
    </subcellularLocation>
</comment>
<feature type="transmembrane region" description="Helical" evidence="9">
    <location>
        <begin position="20"/>
        <end position="49"/>
    </location>
</feature>
<dbReference type="InterPro" id="IPR043429">
    <property type="entry name" value="ArtM/GltK/GlnP/TcyL/YhdX-like"/>
</dbReference>
<evidence type="ECO:0000256" key="3">
    <source>
        <dbReference type="ARBA" id="ARBA00022448"/>
    </source>
</evidence>
<evidence type="ECO:0000313" key="11">
    <source>
        <dbReference type="EMBL" id="RYC74642.1"/>
    </source>
</evidence>
<comment type="caution">
    <text evidence="11">The sequence shown here is derived from an EMBL/GenBank/DDBJ whole genome shotgun (WGS) entry which is preliminary data.</text>
</comment>
<keyword evidence="4" id="KW-1003">Cell membrane</keyword>
<dbReference type="Pfam" id="PF00528">
    <property type="entry name" value="BPD_transp_1"/>
    <property type="match status" value="1"/>
</dbReference>
<dbReference type="PROSITE" id="PS50928">
    <property type="entry name" value="ABC_TM1"/>
    <property type="match status" value="1"/>
</dbReference>
<dbReference type="InterPro" id="IPR010065">
    <property type="entry name" value="AA_ABC_transptr_permease_3TM"/>
</dbReference>